<proteinExistence type="inferred from homology"/>
<feature type="binding site" evidence="7">
    <location>
        <position position="37"/>
    </location>
    <ligand>
        <name>substrate</name>
    </ligand>
</feature>
<protein>
    <recommendedName>
        <fullName evidence="7">Shikimate kinase</fullName>
        <shortName evidence="7">SK</shortName>
        <ecNumber evidence="7">2.7.1.71</ecNumber>
    </recommendedName>
</protein>
<comment type="caution">
    <text evidence="7">Lacks conserved residue(s) required for the propagation of feature annotation.</text>
</comment>
<evidence type="ECO:0000256" key="1">
    <source>
        <dbReference type="ARBA" id="ARBA00022605"/>
    </source>
</evidence>
<dbReference type="GO" id="GO:0004765">
    <property type="term" value="F:shikimate kinase activity"/>
    <property type="evidence" value="ECO:0007669"/>
    <property type="project" value="UniProtKB-UniRule"/>
</dbReference>
<evidence type="ECO:0000256" key="4">
    <source>
        <dbReference type="ARBA" id="ARBA00022777"/>
    </source>
</evidence>
<dbReference type="Proteomes" id="UP000320813">
    <property type="component" value="Unassembled WGS sequence"/>
</dbReference>
<dbReference type="EC" id="2.7.1.71" evidence="7"/>
<keyword evidence="6 7" id="KW-0057">Aromatic amino acid biosynthesis</keyword>
<dbReference type="PANTHER" id="PTHR21087:SF16">
    <property type="entry name" value="SHIKIMATE KINASE 1, CHLOROPLASTIC"/>
    <property type="match status" value="1"/>
</dbReference>
<dbReference type="GO" id="GO:0000287">
    <property type="term" value="F:magnesium ion binding"/>
    <property type="evidence" value="ECO:0007669"/>
    <property type="project" value="UniProtKB-UniRule"/>
</dbReference>
<dbReference type="InterPro" id="IPR000623">
    <property type="entry name" value="Shikimate_kinase/TSH1"/>
</dbReference>
<evidence type="ECO:0000313" key="9">
    <source>
        <dbReference type="Proteomes" id="UP000320813"/>
    </source>
</evidence>
<keyword evidence="3 7" id="KW-0547">Nucleotide-binding</keyword>
<dbReference type="GO" id="GO:0009073">
    <property type="term" value="P:aromatic amino acid family biosynthetic process"/>
    <property type="evidence" value="ECO:0007669"/>
    <property type="project" value="UniProtKB-KW"/>
</dbReference>
<evidence type="ECO:0000256" key="5">
    <source>
        <dbReference type="ARBA" id="ARBA00022840"/>
    </source>
</evidence>
<evidence type="ECO:0000256" key="7">
    <source>
        <dbReference type="HAMAP-Rule" id="MF_00109"/>
    </source>
</evidence>
<feature type="binding site" evidence="7">
    <location>
        <position position="176"/>
    </location>
    <ligand>
        <name>substrate</name>
    </ligand>
</feature>
<gene>
    <name evidence="7" type="primary">aroK</name>
    <name evidence="8" type="ORF">EVJ47_07445</name>
</gene>
<sequence>MMKMKTNIVLIGFMGAGKTEVGRLLAEKWGYNFVDLDYIAESREGMTINEIFKQKGEAYFRDAENKILKDFKKNKNNILSFLREEKNGSDLKSDPFFLKSGNLIINGEDKRWVISTGGGMPVYKNNMEILKKLGYTIYLKAGGKTIYQRIRAEKNRPVLGINGFSEKDIKNKLDERERFYKKADMIIYTDGLSPQSVAEEIDIFEKN</sequence>
<comment type="similarity">
    <text evidence="7">Belongs to the shikimate kinase family.</text>
</comment>
<feature type="binding site" evidence="7">
    <location>
        <position position="118"/>
    </location>
    <ligand>
        <name>substrate</name>
    </ligand>
</feature>
<dbReference type="GO" id="GO:0005524">
    <property type="term" value="F:ATP binding"/>
    <property type="evidence" value="ECO:0007669"/>
    <property type="project" value="UniProtKB-UniRule"/>
</dbReference>
<keyword evidence="7" id="KW-0460">Magnesium</keyword>
<dbReference type="InterPro" id="IPR027417">
    <property type="entry name" value="P-loop_NTPase"/>
</dbReference>
<dbReference type="SUPFAM" id="SSF52540">
    <property type="entry name" value="P-loop containing nucleoside triphosphate hydrolases"/>
    <property type="match status" value="1"/>
</dbReference>
<keyword evidence="2 7" id="KW-0808">Transferase</keyword>
<evidence type="ECO:0000256" key="3">
    <source>
        <dbReference type="ARBA" id="ARBA00022741"/>
    </source>
</evidence>
<comment type="subunit">
    <text evidence="7">Monomer.</text>
</comment>
<feature type="binding site" evidence="7">
    <location>
        <position position="19"/>
    </location>
    <ligand>
        <name>Mg(2+)</name>
        <dbReference type="ChEBI" id="CHEBI:18420"/>
    </ligand>
</feature>
<keyword evidence="4 7" id="KW-0418">Kinase</keyword>
<comment type="subcellular location">
    <subcellularLocation>
        <location evidence="7">Cytoplasm</location>
    </subcellularLocation>
</comment>
<evidence type="ECO:0000256" key="6">
    <source>
        <dbReference type="ARBA" id="ARBA00023141"/>
    </source>
</evidence>
<reference evidence="8 9" key="1">
    <citation type="submission" date="2019-01" db="EMBL/GenBank/DDBJ databases">
        <title>Insights into ecological role of a new deltaproteobacterial order Candidatus Sinidesulfobacterales (Sva0485) by metagenomics and metatranscriptomics.</title>
        <authorList>
            <person name="Tan S."/>
            <person name="Liu J."/>
            <person name="Fang Y."/>
            <person name="Hedlund B.P."/>
            <person name="Lian Z.H."/>
            <person name="Huang L.Y."/>
            <person name="Li J.T."/>
            <person name="Huang L.N."/>
            <person name="Li W.J."/>
            <person name="Jiang H.C."/>
            <person name="Dong H.L."/>
            <person name="Shu W.S."/>
        </authorList>
    </citation>
    <scope>NUCLEOTIDE SEQUENCE [LARGE SCALE GENOMIC DNA]</scope>
    <source>
        <strain evidence="8">AP3</strain>
    </source>
</reference>
<dbReference type="GO" id="GO:0008652">
    <property type="term" value="P:amino acid biosynthetic process"/>
    <property type="evidence" value="ECO:0007669"/>
    <property type="project" value="UniProtKB-KW"/>
</dbReference>
<keyword evidence="7" id="KW-0963">Cytoplasm</keyword>
<keyword evidence="5 7" id="KW-0067">ATP-binding</keyword>
<keyword evidence="7" id="KW-0479">Metal-binding</keyword>
<dbReference type="CDD" id="cd00464">
    <property type="entry name" value="SK"/>
    <property type="match status" value="1"/>
</dbReference>
<dbReference type="HAMAP" id="MF_00109">
    <property type="entry name" value="Shikimate_kinase"/>
    <property type="match status" value="1"/>
</dbReference>
<comment type="caution">
    <text evidence="8">The sequence shown here is derived from an EMBL/GenBank/DDBJ whole genome shotgun (WGS) entry which is preliminary data.</text>
</comment>
<dbReference type="Gene3D" id="3.40.50.300">
    <property type="entry name" value="P-loop containing nucleotide triphosphate hydrolases"/>
    <property type="match status" value="1"/>
</dbReference>
<comment type="function">
    <text evidence="7">Catalyzes the specific phosphorylation of the 3-hydroxyl group of shikimic acid using ATP as a cosubstrate.</text>
</comment>
<dbReference type="GO" id="GO:0005829">
    <property type="term" value="C:cytosol"/>
    <property type="evidence" value="ECO:0007669"/>
    <property type="project" value="TreeGrafter"/>
</dbReference>
<feature type="binding site" evidence="7">
    <location>
        <begin position="15"/>
        <end position="20"/>
    </location>
    <ligand>
        <name>ATP</name>
        <dbReference type="ChEBI" id="CHEBI:30616"/>
    </ligand>
</feature>
<evidence type="ECO:0000256" key="2">
    <source>
        <dbReference type="ARBA" id="ARBA00022679"/>
    </source>
</evidence>
<evidence type="ECO:0000313" key="8">
    <source>
        <dbReference type="EMBL" id="RZD14061.1"/>
    </source>
</evidence>
<keyword evidence="1 7" id="KW-0028">Amino-acid biosynthesis</keyword>
<name>A0A519B9U0_9DELT</name>
<comment type="catalytic activity">
    <reaction evidence="7">
        <text>shikimate + ATP = 3-phosphoshikimate + ADP + H(+)</text>
        <dbReference type="Rhea" id="RHEA:13121"/>
        <dbReference type="ChEBI" id="CHEBI:15378"/>
        <dbReference type="ChEBI" id="CHEBI:30616"/>
        <dbReference type="ChEBI" id="CHEBI:36208"/>
        <dbReference type="ChEBI" id="CHEBI:145989"/>
        <dbReference type="ChEBI" id="CHEBI:456216"/>
        <dbReference type="EC" id="2.7.1.71"/>
    </reaction>
</comment>
<comment type="pathway">
    <text evidence="7">Metabolic intermediate biosynthesis; chorismate biosynthesis; chorismate from D-erythrose 4-phosphate and phosphoenolpyruvate: step 5/7.</text>
</comment>
<dbReference type="UniPathway" id="UPA00053">
    <property type="reaction ID" value="UER00088"/>
</dbReference>
<feature type="binding site" evidence="7">
    <location>
        <position position="156"/>
    </location>
    <ligand>
        <name>ATP</name>
        <dbReference type="ChEBI" id="CHEBI:30616"/>
    </ligand>
</feature>
<comment type="cofactor">
    <cofactor evidence="7">
        <name>Mg(2+)</name>
        <dbReference type="ChEBI" id="CHEBI:18420"/>
    </cofactor>
    <text evidence="7">Binds 1 Mg(2+) ion per subunit.</text>
</comment>
<feature type="binding site" evidence="7">
    <location>
        <position position="61"/>
    </location>
    <ligand>
        <name>substrate</name>
    </ligand>
</feature>
<dbReference type="InterPro" id="IPR031322">
    <property type="entry name" value="Shikimate/glucono_kinase"/>
</dbReference>
<dbReference type="GO" id="GO:0009423">
    <property type="term" value="P:chorismate biosynthetic process"/>
    <property type="evidence" value="ECO:0007669"/>
    <property type="project" value="UniProtKB-UniRule"/>
</dbReference>
<dbReference type="PANTHER" id="PTHR21087">
    <property type="entry name" value="SHIKIMATE KINASE"/>
    <property type="match status" value="1"/>
</dbReference>
<dbReference type="EMBL" id="SGBD01000004">
    <property type="protein sequence ID" value="RZD14061.1"/>
    <property type="molecule type" value="Genomic_DNA"/>
</dbReference>
<accession>A0A519B9U0</accession>
<dbReference type="AlphaFoldDB" id="A0A519B9U0"/>
<organism evidence="8 9">
    <name type="scientific">Candidatus Acidulodesulfobacterium ferriphilum</name>
    <dbReference type="NCBI Taxonomy" id="2597223"/>
    <lineage>
        <taxon>Bacteria</taxon>
        <taxon>Deltaproteobacteria</taxon>
        <taxon>Candidatus Acidulodesulfobacterales</taxon>
        <taxon>Candidatus Acidulodesulfobacterium</taxon>
    </lineage>
</organism>
<dbReference type="Pfam" id="PF01202">
    <property type="entry name" value="SKI"/>
    <property type="match status" value="2"/>
</dbReference>
<dbReference type="PRINTS" id="PR01100">
    <property type="entry name" value="SHIKIMTKNASE"/>
</dbReference>